<keyword evidence="3" id="KW-0482">Metalloprotease</keyword>
<feature type="domain" description="CAAX prenyl protease 2/Lysostaphin resistance protein A-like" evidence="2">
    <location>
        <begin position="119"/>
        <end position="204"/>
    </location>
</feature>
<keyword evidence="1" id="KW-0812">Transmembrane</keyword>
<feature type="transmembrane region" description="Helical" evidence="1">
    <location>
        <begin position="289"/>
        <end position="308"/>
    </location>
</feature>
<keyword evidence="1" id="KW-1133">Transmembrane helix</keyword>
<feature type="transmembrane region" description="Helical" evidence="1">
    <location>
        <begin position="238"/>
        <end position="259"/>
    </location>
</feature>
<feature type="transmembrane region" description="Helical" evidence="1">
    <location>
        <begin position="154"/>
        <end position="174"/>
    </location>
</feature>
<comment type="caution">
    <text evidence="3">The sequence shown here is derived from an EMBL/GenBank/DDBJ whole genome shotgun (WGS) entry which is preliminary data.</text>
</comment>
<feature type="transmembrane region" description="Helical" evidence="1">
    <location>
        <begin position="114"/>
        <end position="133"/>
    </location>
</feature>
<evidence type="ECO:0000313" key="4">
    <source>
        <dbReference type="Proteomes" id="UP000627781"/>
    </source>
</evidence>
<dbReference type="Pfam" id="PF02517">
    <property type="entry name" value="Rce1-like"/>
    <property type="match status" value="1"/>
</dbReference>
<dbReference type="Proteomes" id="UP000627781">
    <property type="component" value="Unassembled WGS sequence"/>
</dbReference>
<keyword evidence="4" id="KW-1185">Reference proteome</keyword>
<evidence type="ECO:0000256" key="1">
    <source>
        <dbReference type="SAM" id="Phobius"/>
    </source>
</evidence>
<feature type="transmembrane region" description="Helical" evidence="1">
    <location>
        <begin position="80"/>
        <end position="102"/>
    </location>
</feature>
<reference evidence="3 4" key="1">
    <citation type="submission" date="2020-08" db="EMBL/GenBank/DDBJ databases">
        <title>A Genomic Blueprint of the Chicken Gut Microbiome.</title>
        <authorList>
            <person name="Gilroy R."/>
            <person name="Ravi A."/>
            <person name="Getino M."/>
            <person name="Pursley I."/>
            <person name="Horton D.L."/>
            <person name="Alikhan N.-F."/>
            <person name="Baker D."/>
            <person name="Gharbi K."/>
            <person name="Hall N."/>
            <person name="Watson M."/>
            <person name="Adriaenssens E.M."/>
            <person name="Foster-Nyarko E."/>
            <person name="Jarju S."/>
            <person name="Secka A."/>
            <person name="Antonio M."/>
            <person name="Oren A."/>
            <person name="Chaudhuri R."/>
            <person name="La Ragione R.M."/>
            <person name="Hildebrand F."/>
            <person name="Pallen M.J."/>
        </authorList>
    </citation>
    <scope>NUCLEOTIDE SEQUENCE [LARGE SCALE GENOMIC DNA]</scope>
    <source>
        <strain evidence="3 4">Sa3CVN1</strain>
    </source>
</reference>
<evidence type="ECO:0000313" key="3">
    <source>
        <dbReference type="EMBL" id="MBD7913370.1"/>
    </source>
</evidence>
<keyword evidence="1" id="KW-0472">Membrane</keyword>
<protein>
    <submittedName>
        <fullName evidence="3">CPBP family intramembrane metalloprotease</fullName>
    </submittedName>
</protein>
<keyword evidence="3" id="KW-0378">Hydrolase</keyword>
<accession>A0ABR8PYX0</accession>
<name>A0ABR8PYX0_9CLOT</name>
<organism evidence="3 4">
    <name type="scientific">Clostridium cibarium</name>
    <dbReference type="NCBI Taxonomy" id="2762247"/>
    <lineage>
        <taxon>Bacteria</taxon>
        <taxon>Bacillati</taxon>
        <taxon>Bacillota</taxon>
        <taxon>Clostridia</taxon>
        <taxon>Eubacteriales</taxon>
        <taxon>Clostridiaceae</taxon>
        <taxon>Clostridium</taxon>
    </lineage>
</organism>
<gene>
    <name evidence="3" type="ORF">H9661_18610</name>
</gene>
<feature type="transmembrane region" description="Helical" evidence="1">
    <location>
        <begin position="41"/>
        <end position="59"/>
    </location>
</feature>
<feature type="transmembrane region" description="Helical" evidence="1">
    <location>
        <begin position="9"/>
        <end position="29"/>
    </location>
</feature>
<dbReference type="InterPro" id="IPR003675">
    <property type="entry name" value="Rce1/LyrA-like_dom"/>
</dbReference>
<sequence>MKKLYKSNIYFMLILIGSIIIPYGLRYIYYFLGVRDTKIMLLGNHIILFFIPAIIYLIVTKSNVKETLRLNKLYLKDAGLIVVIALIAWPLMTCVSIIGSLFTKNNLAEYMTSISSTPYIIMVLLFGVMPAITEEINLRGIILSGYDGQTKFKAALMTGLLFGIFHLDLHQFLYATALGFIMAYVVRVTNSIFSSMLIHFIINTLSTTLQKVNFVYNSEALKAANDVDATKMSLDNKFATIQVAVVIGICLAGLIYKLIKKLEEINSIRNFELGVTQTRDVAIEQKENIINLPFMGIIVVYVIAMIFFR</sequence>
<dbReference type="GO" id="GO:0008237">
    <property type="term" value="F:metallopeptidase activity"/>
    <property type="evidence" value="ECO:0007669"/>
    <property type="project" value="UniProtKB-KW"/>
</dbReference>
<keyword evidence="3" id="KW-0645">Protease</keyword>
<proteinExistence type="predicted"/>
<dbReference type="EMBL" id="JACSRA010000046">
    <property type="protein sequence ID" value="MBD7913370.1"/>
    <property type="molecule type" value="Genomic_DNA"/>
</dbReference>
<dbReference type="RefSeq" id="WP_143318530.1">
    <property type="nucleotide sequence ID" value="NZ_JACSRA010000046.1"/>
</dbReference>
<evidence type="ECO:0000259" key="2">
    <source>
        <dbReference type="Pfam" id="PF02517"/>
    </source>
</evidence>